<name>A0A1N7H5M4_9RHOB</name>
<protein>
    <submittedName>
        <fullName evidence="2">MOSC domain-containing protein</fullName>
    </submittedName>
</protein>
<dbReference type="InterPro" id="IPR011037">
    <property type="entry name" value="Pyrv_Knase-like_insert_dom_sf"/>
</dbReference>
<dbReference type="SUPFAM" id="SSF50800">
    <property type="entry name" value="PK beta-barrel domain-like"/>
    <property type="match status" value="1"/>
</dbReference>
<evidence type="ECO:0000313" key="3">
    <source>
        <dbReference type="Proteomes" id="UP000186019"/>
    </source>
</evidence>
<dbReference type="GO" id="GO:0003824">
    <property type="term" value="F:catalytic activity"/>
    <property type="evidence" value="ECO:0007669"/>
    <property type="project" value="InterPro"/>
</dbReference>
<gene>
    <name evidence="2" type="ORF">SAMN05421666_2520</name>
</gene>
<dbReference type="PANTHER" id="PTHR36930:SF1">
    <property type="entry name" value="MOSC DOMAIN-CONTAINING PROTEIN"/>
    <property type="match status" value="1"/>
</dbReference>
<feature type="domain" description="MOSC" evidence="1">
    <location>
        <begin position="28"/>
        <end position="183"/>
    </location>
</feature>
<evidence type="ECO:0000313" key="2">
    <source>
        <dbReference type="EMBL" id="SIS19968.1"/>
    </source>
</evidence>
<organism evidence="2 3">
    <name type="scientific">Roseovarius nanhaiticus</name>
    <dbReference type="NCBI Taxonomy" id="573024"/>
    <lineage>
        <taxon>Bacteria</taxon>
        <taxon>Pseudomonadati</taxon>
        <taxon>Pseudomonadota</taxon>
        <taxon>Alphaproteobacteria</taxon>
        <taxon>Rhodobacterales</taxon>
        <taxon>Roseobacteraceae</taxon>
        <taxon>Roseovarius</taxon>
    </lineage>
</organism>
<dbReference type="EMBL" id="FTNV01000002">
    <property type="protein sequence ID" value="SIS19968.1"/>
    <property type="molecule type" value="Genomic_DNA"/>
</dbReference>
<dbReference type="InterPro" id="IPR052716">
    <property type="entry name" value="MOSC_domain"/>
</dbReference>
<dbReference type="GO" id="GO:0030151">
    <property type="term" value="F:molybdenum ion binding"/>
    <property type="evidence" value="ECO:0007669"/>
    <property type="project" value="InterPro"/>
</dbReference>
<proteinExistence type="predicted"/>
<dbReference type="Gene3D" id="2.40.33.20">
    <property type="entry name" value="PK beta-barrel domain-like"/>
    <property type="match status" value="1"/>
</dbReference>
<dbReference type="OrthoDB" id="9808413at2"/>
<dbReference type="InterPro" id="IPR005302">
    <property type="entry name" value="MoCF_Sase_C"/>
</dbReference>
<dbReference type="Pfam" id="PF03473">
    <property type="entry name" value="MOSC"/>
    <property type="match status" value="1"/>
</dbReference>
<dbReference type="PANTHER" id="PTHR36930">
    <property type="entry name" value="METAL-SULFUR CLUSTER BIOSYNTHESIS PROTEINS YUAD-RELATED"/>
    <property type="match status" value="1"/>
</dbReference>
<sequence>MPALKLTPYKCRITWLGLVPEERPDIRSVPVDDVELTYAGVQGEMHSGLTRPACVRVKEQFARGTEIANTRQLSIVSAEELAEIAAQMGLEAMDPAWLGASMVVEGVPDFSHLPPSARLQGPDGASLVIDMQNRPCLFPAREIDKDHPGRGPKFKAAAKGRRGVTAWVEREGRMAVGDALRLFVPDQRAWRPGK</sequence>
<reference evidence="2 3" key="1">
    <citation type="submission" date="2017-01" db="EMBL/GenBank/DDBJ databases">
        <authorList>
            <person name="Mah S.A."/>
            <person name="Swanson W.J."/>
            <person name="Moy G.W."/>
            <person name="Vacquier V.D."/>
        </authorList>
    </citation>
    <scope>NUCLEOTIDE SEQUENCE [LARGE SCALE GENOMIC DNA]</scope>
    <source>
        <strain evidence="2 3">DSM 29590</strain>
    </source>
</reference>
<dbReference type="RefSeq" id="WP_076534477.1">
    <property type="nucleotide sequence ID" value="NZ_FOAC01000003.1"/>
</dbReference>
<accession>A0A1N7H5M4</accession>
<evidence type="ECO:0000259" key="1">
    <source>
        <dbReference type="PROSITE" id="PS51340"/>
    </source>
</evidence>
<dbReference type="PROSITE" id="PS51340">
    <property type="entry name" value="MOSC"/>
    <property type="match status" value="1"/>
</dbReference>
<dbReference type="AlphaFoldDB" id="A0A1N7H5M4"/>
<dbReference type="GO" id="GO:0030170">
    <property type="term" value="F:pyridoxal phosphate binding"/>
    <property type="evidence" value="ECO:0007669"/>
    <property type="project" value="InterPro"/>
</dbReference>
<dbReference type="Proteomes" id="UP000186019">
    <property type="component" value="Unassembled WGS sequence"/>
</dbReference>
<dbReference type="STRING" id="573024.SAMN05216208_2799"/>
<keyword evidence="3" id="KW-1185">Reference proteome</keyword>